<dbReference type="eggNOG" id="KOG0800">
    <property type="taxonomic scope" value="Eukaryota"/>
</dbReference>
<reference evidence="7" key="2">
    <citation type="submission" date="2015-06" db="UniProtKB">
        <authorList>
            <consortium name="EnsemblProtists"/>
        </authorList>
    </citation>
    <scope>IDENTIFICATION</scope>
    <source>
        <strain evidence="7">Pr102</strain>
    </source>
</reference>
<dbReference type="SUPFAM" id="SSF57850">
    <property type="entry name" value="RING/U-box"/>
    <property type="match status" value="1"/>
</dbReference>
<reference evidence="8" key="1">
    <citation type="journal article" date="2006" name="Science">
        <title>Phytophthora genome sequences uncover evolutionary origins and mechanisms of pathogenesis.</title>
        <authorList>
            <person name="Tyler B.M."/>
            <person name="Tripathy S."/>
            <person name="Zhang X."/>
            <person name="Dehal P."/>
            <person name="Jiang R.H."/>
            <person name="Aerts A."/>
            <person name="Arredondo F.D."/>
            <person name="Baxter L."/>
            <person name="Bensasson D."/>
            <person name="Beynon J.L."/>
            <person name="Chapman J."/>
            <person name="Damasceno C.M."/>
            <person name="Dorrance A.E."/>
            <person name="Dou D."/>
            <person name="Dickerman A.W."/>
            <person name="Dubchak I.L."/>
            <person name="Garbelotto M."/>
            <person name="Gijzen M."/>
            <person name="Gordon S.G."/>
            <person name="Govers F."/>
            <person name="Grunwald N.J."/>
            <person name="Huang W."/>
            <person name="Ivors K.L."/>
            <person name="Jones R.W."/>
            <person name="Kamoun S."/>
            <person name="Krampis K."/>
            <person name="Lamour K.H."/>
            <person name="Lee M.K."/>
            <person name="McDonald W.H."/>
            <person name="Medina M."/>
            <person name="Meijer H.J."/>
            <person name="Nordberg E.K."/>
            <person name="Maclean D.J."/>
            <person name="Ospina-Giraldo M.D."/>
            <person name="Morris P.F."/>
            <person name="Phuntumart V."/>
            <person name="Putnam N.H."/>
            <person name="Rash S."/>
            <person name="Rose J.K."/>
            <person name="Sakihama Y."/>
            <person name="Salamov A.A."/>
            <person name="Savidor A."/>
            <person name="Scheuring C.F."/>
            <person name="Smith B.M."/>
            <person name="Sobral B.W."/>
            <person name="Terry A."/>
            <person name="Torto-Alalibo T.A."/>
            <person name="Win J."/>
            <person name="Xu Z."/>
            <person name="Zhang H."/>
            <person name="Grigoriev I.V."/>
            <person name="Rokhsar D.S."/>
            <person name="Boore J.L."/>
        </authorList>
    </citation>
    <scope>NUCLEOTIDE SEQUENCE [LARGE SCALE GENOMIC DNA]</scope>
    <source>
        <strain evidence="8">Pr102</strain>
    </source>
</reference>
<dbReference type="PROSITE" id="PS50089">
    <property type="entry name" value="ZF_RING_2"/>
    <property type="match status" value="1"/>
</dbReference>
<evidence type="ECO:0000313" key="8">
    <source>
        <dbReference type="Proteomes" id="UP000005238"/>
    </source>
</evidence>
<accession>H3GCA1</accession>
<dbReference type="GO" id="GO:0008270">
    <property type="term" value="F:zinc ion binding"/>
    <property type="evidence" value="ECO:0007669"/>
    <property type="project" value="UniProtKB-KW"/>
</dbReference>
<evidence type="ECO:0000256" key="4">
    <source>
        <dbReference type="PROSITE-ProRule" id="PRU00175"/>
    </source>
</evidence>
<dbReference type="OMA" id="FESPAWV"/>
<dbReference type="SMART" id="SM00184">
    <property type="entry name" value="RING"/>
    <property type="match status" value="1"/>
</dbReference>
<evidence type="ECO:0000256" key="5">
    <source>
        <dbReference type="SAM" id="MobiDB-lite"/>
    </source>
</evidence>
<dbReference type="EnsemblProtists" id="Phyra73024">
    <property type="protein sequence ID" value="Phyra73024"/>
    <property type="gene ID" value="Phyra73024"/>
</dbReference>
<dbReference type="AlphaFoldDB" id="H3GCA1"/>
<keyword evidence="3" id="KW-0862">Zinc</keyword>
<dbReference type="PANTHER" id="PTHR15710:SF74">
    <property type="entry name" value="RING-TYPE E3 UBIQUITIN TRANSFERASE-RELATED"/>
    <property type="match status" value="1"/>
</dbReference>
<dbReference type="InterPro" id="IPR013083">
    <property type="entry name" value="Znf_RING/FYVE/PHD"/>
</dbReference>
<organism evidence="7 8">
    <name type="scientific">Phytophthora ramorum</name>
    <name type="common">Sudden oak death agent</name>
    <dbReference type="NCBI Taxonomy" id="164328"/>
    <lineage>
        <taxon>Eukaryota</taxon>
        <taxon>Sar</taxon>
        <taxon>Stramenopiles</taxon>
        <taxon>Oomycota</taxon>
        <taxon>Peronosporomycetes</taxon>
        <taxon>Peronosporales</taxon>
        <taxon>Peronosporaceae</taxon>
        <taxon>Phytophthora</taxon>
    </lineage>
</organism>
<evidence type="ECO:0000259" key="6">
    <source>
        <dbReference type="PROSITE" id="PS50089"/>
    </source>
</evidence>
<dbReference type="EMBL" id="DS565999">
    <property type="status" value="NOT_ANNOTATED_CDS"/>
    <property type="molecule type" value="Genomic_DNA"/>
</dbReference>
<dbReference type="Gene3D" id="3.30.40.10">
    <property type="entry name" value="Zinc/RING finger domain, C3HC4 (zinc finger)"/>
    <property type="match status" value="1"/>
</dbReference>
<name>H3GCA1_PHYRM</name>
<keyword evidence="1" id="KW-0479">Metal-binding</keyword>
<dbReference type="Proteomes" id="UP000005238">
    <property type="component" value="Unassembled WGS sequence"/>
</dbReference>
<feature type="region of interest" description="Disordered" evidence="5">
    <location>
        <begin position="205"/>
        <end position="226"/>
    </location>
</feature>
<dbReference type="VEuPathDB" id="FungiDB:KRP22_12385"/>
<dbReference type="Pfam" id="PF13639">
    <property type="entry name" value="zf-RING_2"/>
    <property type="match status" value="1"/>
</dbReference>
<dbReference type="InterPro" id="IPR011016">
    <property type="entry name" value="Znf_RING-CH"/>
</dbReference>
<evidence type="ECO:0000313" key="7">
    <source>
        <dbReference type="EnsemblProtists" id="Phyra73024"/>
    </source>
</evidence>
<dbReference type="VEuPathDB" id="FungiDB:KRP23_7275"/>
<sequence>MELQLNVNVCYDAQPSESIGDVLHHFESPAWVRLVLRQVLPQLKQISPTDPAALTKMVRDAEMSRTNAEQEISCAICMGEQRTVPLGTTDAVALELPCGHRFHSDCVRSWLTRRSTCPLCRFELPKAYTGTFAIAAMGSMLLLPPEHQHILPSELLSTSVTGRMLQAVVKITMIRISPDLLLSATRHRRPCQVTVAMLHANGSSADIPHAQNAKRRREERTSDDMTGVFKRVRTSA</sequence>
<dbReference type="PANTHER" id="PTHR15710">
    <property type="entry name" value="E3 UBIQUITIN-PROTEIN LIGASE PRAJA"/>
    <property type="match status" value="1"/>
</dbReference>
<keyword evidence="8" id="KW-1185">Reference proteome</keyword>
<evidence type="ECO:0000256" key="2">
    <source>
        <dbReference type="ARBA" id="ARBA00022771"/>
    </source>
</evidence>
<dbReference type="HOGENOM" id="CLU_078107_1_0_1"/>
<evidence type="ECO:0000256" key="1">
    <source>
        <dbReference type="ARBA" id="ARBA00022723"/>
    </source>
</evidence>
<protein>
    <recommendedName>
        <fullName evidence="6">RING-type domain-containing protein</fullName>
    </recommendedName>
</protein>
<keyword evidence="2 4" id="KW-0863">Zinc-finger</keyword>
<evidence type="ECO:0000256" key="3">
    <source>
        <dbReference type="ARBA" id="ARBA00022833"/>
    </source>
</evidence>
<dbReference type="SMART" id="SM00744">
    <property type="entry name" value="RINGv"/>
    <property type="match status" value="1"/>
</dbReference>
<dbReference type="STRING" id="164328.H3GCA1"/>
<proteinExistence type="predicted"/>
<dbReference type="InterPro" id="IPR001841">
    <property type="entry name" value="Znf_RING"/>
</dbReference>
<feature type="domain" description="RING-type" evidence="6">
    <location>
        <begin position="74"/>
        <end position="121"/>
    </location>
</feature>
<dbReference type="InParanoid" id="H3GCA1"/>